<evidence type="ECO:0000256" key="6">
    <source>
        <dbReference type="ARBA" id="ARBA00023136"/>
    </source>
</evidence>
<dbReference type="InterPro" id="IPR034746">
    <property type="entry name" value="POTRA"/>
</dbReference>
<feature type="transmembrane region" description="Helical" evidence="9">
    <location>
        <begin position="47"/>
        <end position="68"/>
    </location>
</feature>
<evidence type="ECO:0000256" key="2">
    <source>
        <dbReference type="ARBA" id="ARBA00022475"/>
    </source>
</evidence>
<name>A0ABU1AU78_9BACT</name>
<keyword evidence="6 9" id="KW-0472">Membrane</keyword>
<keyword evidence="4 9" id="KW-0812">Transmembrane</keyword>
<reference evidence="11 12" key="1">
    <citation type="submission" date="2023-04" db="EMBL/GenBank/DDBJ databases">
        <title>A novel bacteria isolated from coastal sediment.</title>
        <authorList>
            <person name="Liu X.-J."/>
            <person name="Du Z.-J."/>
        </authorList>
    </citation>
    <scope>NUCLEOTIDE SEQUENCE [LARGE SCALE GENOMIC DNA]</scope>
    <source>
        <strain evidence="11 12">SDUM461003</strain>
    </source>
</reference>
<keyword evidence="2" id="KW-1003">Cell membrane</keyword>
<evidence type="ECO:0000256" key="4">
    <source>
        <dbReference type="ARBA" id="ARBA00022692"/>
    </source>
</evidence>
<keyword evidence="7" id="KW-0131">Cell cycle</keyword>
<dbReference type="InterPro" id="IPR013685">
    <property type="entry name" value="POTRA_FtsQ_type"/>
</dbReference>
<protein>
    <submittedName>
        <fullName evidence="11">FtsQ-type POTRA domain-containing protein</fullName>
    </submittedName>
</protein>
<dbReference type="PANTHER" id="PTHR35851">
    <property type="entry name" value="CELL DIVISION PROTEIN FTSQ"/>
    <property type="match status" value="1"/>
</dbReference>
<dbReference type="Pfam" id="PF08478">
    <property type="entry name" value="POTRA_1"/>
    <property type="match status" value="1"/>
</dbReference>
<dbReference type="Proteomes" id="UP001225316">
    <property type="component" value="Unassembled WGS sequence"/>
</dbReference>
<dbReference type="RefSeq" id="WP_308949930.1">
    <property type="nucleotide sequence ID" value="NZ_JARXHW010000017.1"/>
</dbReference>
<proteinExistence type="predicted"/>
<keyword evidence="5 9" id="KW-1133">Transmembrane helix</keyword>
<dbReference type="PANTHER" id="PTHR35851:SF1">
    <property type="entry name" value="CELL DIVISION PROTEIN FTSQ"/>
    <property type="match status" value="1"/>
</dbReference>
<evidence type="ECO:0000259" key="10">
    <source>
        <dbReference type="PROSITE" id="PS51779"/>
    </source>
</evidence>
<evidence type="ECO:0000256" key="7">
    <source>
        <dbReference type="ARBA" id="ARBA00023306"/>
    </source>
</evidence>
<feature type="compositionally biased region" description="Polar residues" evidence="8">
    <location>
        <begin position="7"/>
        <end position="19"/>
    </location>
</feature>
<comment type="caution">
    <text evidence="11">The sequence shown here is derived from an EMBL/GenBank/DDBJ whole genome shotgun (WGS) entry which is preliminary data.</text>
</comment>
<evidence type="ECO:0000256" key="8">
    <source>
        <dbReference type="SAM" id="MobiDB-lite"/>
    </source>
</evidence>
<gene>
    <name evidence="11" type="ORF">QEH52_09270</name>
</gene>
<accession>A0ABU1AU78</accession>
<feature type="region of interest" description="Disordered" evidence="8">
    <location>
        <begin position="1"/>
        <end position="36"/>
    </location>
</feature>
<evidence type="ECO:0000256" key="3">
    <source>
        <dbReference type="ARBA" id="ARBA00022618"/>
    </source>
</evidence>
<comment type="subcellular location">
    <subcellularLocation>
        <location evidence="1">Membrane</location>
    </subcellularLocation>
</comment>
<evidence type="ECO:0000256" key="5">
    <source>
        <dbReference type="ARBA" id="ARBA00022989"/>
    </source>
</evidence>
<evidence type="ECO:0000256" key="9">
    <source>
        <dbReference type="SAM" id="Phobius"/>
    </source>
</evidence>
<feature type="domain" description="POTRA" evidence="10">
    <location>
        <begin position="82"/>
        <end position="150"/>
    </location>
</feature>
<evidence type="ECO:0000313" key="12">
    <source>
        <dbReference type="Proteomes" id="UP001225316"/>
    </source>
</evidence>
<keyword evidence="12" id="KW-1185">Reference proteome</keyword>
<keyword evidence="3" id="KW-0132">Cell division</keyword>
<evidence type="ECO:0000256" key="1">
    <source>
        <dbReference type="ARBA" id="ARBA00004370"/>
    </source>
</evidence>
<sequence>MIGNGKQKGSTSASGQQSWRALAGAPKSTRVKSPQARKRRQNQLFKLFAIFFVSMMLIGCVVWGVIAFKNRKEPIQITTPSKPVEKVLFDTNGVLPSSWLGTVIELRRDTTMMEIDIYKMKQQLEAHGQVVSASVQREFPNALKIEIKEEEPVMRMRVVGRDGKPELRIVSREGTIYQGVGYPQATLSQLPYLVPYRHPEGGFKPLLGIDKVAELLEVARRTQPKFYRTWQLVSLEHYSGDPELPGEVIEVRSPMVPRLIFGFNTSFEQQLDRLSVILKYVQSRGNPAIKRIDLSLPGSAAVQFVSGRISTF</sequence>
<dbReference type="EMBL" id="JARXHW010000017">
    <property type="protein sequence ID" value="MDQ8207698.1"/>
    <property type="molecule type" value="Genomic_DNA"/>
</dbReference>
<evidence type="ECO:0000313" key="11">
    <source>
        <dbReference type="EMBL" id="MDQ8207698.1"/>
    </source>
</evidence>
<dbReference type="PROSITE" id="PS51779">
    <property type="entry name" value="POTRA"/>
    <property type="match status" value="1"/>
</dbReference>
<organism evidence="11 12">
    <name type="scientific">Thalassobacterium maritimum</name>
    <dbReference type="NCBI Taxonomy" id="3041265"/>
    <lineage>
        <taxon>Bacteria</taxon>
        <taxon>Pseudomonadati</taxon>
        <taxon>Verrucomicrobiota</taxon>
        <taxon>Opitutia</taxon>
        <taxon>Puniceicoccales</taxon>
        <taxon>Coraliomargaritaceae</taxon>
        <taxon>Thalassobacterium</taxon>
    </lineage>
</organism>
<dbReference type="Gene3D" id="3.10.20.310">
    <property type="entry name" value="membrane protein fhac"/>
    <property type="match status" value="1"/>
</dbReference>
<dbReference type="InterPro" id="IPR026579">
    <property type="entry name" value="FtsQ"/>
</dbReference>